<gene>
    <name evidence="2" type="ORF">GCM10025863_15080</name>
</gene>
<dbReference type="SUPFAM" id="SSF53474">
    <property type="entry name" value="alpha/beta-Hydrolases"/>
    <property type="match status" value="1"/>
</dbReference>
<dbReference type="Pfam" id="PF12695">
    <property type="entry name" value="Abhydrolase_5"/>
    <property type="match status" value="1"/>
</dbReference>
<dbReference type="EMBL" id="AP027728">
    <property type="protein sequence ID" value="BDZ38894.1"/>
    <property type="molecule type" value="Genomic_DNA"/>
</dbReference>
<accession>A0ABM8FTL5</accession>
<dbReference type="InterPro" id="IPR029059">
    <property type="entry name" value="AB_hydrolase_5"/>
</dbReference>
<name>A0ABM8FTL5_9MICO</name>
<keyword evidence="3" id="KW-1185">Reference proteome</keyword>
<dbReference type="Gene3D" id="3.40.50.1820">
    <property type="entry name" value="alpha/beta hydrolase"/>
    <property type="match status" value="2"/>
</dbReference>
<evidence type="ECO:0000259" key="1">
    <source>
        <dbReference type="Pfam" id="PF12695"/>
    </source>
</evidence>
<feature type="domain" description="Alpha/beta hydrolase fold-5" evidence="1">
    <location>
        <begin position="6"/>
        <end position="89"/>
    </location>
</feature>
<evidence type="ECO:0000313" key="3">
    <source>
        <dbReference type="Proteomes" id="UP001321543"/>
    </source>
</evidence>
<sequence length="112" mass="12059">MLDHLGIADTWIGGHGFGGTIARTLAAEHHDRINGLLLLGVEDADIAPAPGIPVLIIQASDDEITPAAHAEALQRTAPERISLTRIPNADHFFPATHPIETAVVIEEYLDWD</sequence>
<dbReference type="InterPro" id="IPR029058">
    <property type="entry name" value="AB_hydrolase_fold"/>
</dbReference>
<protein>
    <recommendedName>
        <fullName evidence="1">Alpha/beta hydrolase fold-5 domain-containing protein</fullName>
    </recommendedName>
</protein>
<reference evidence="3" key="1">
    <citation type="journal article" date="2019" name="Int. J. Syst. Evol. Microbiol.">
        <title>The Global Catalogue of Microorganisms (GCM) 10K type strain sequencing project: providing services to taxonomists for standard genome sequencing and annotation.</title>
        <authorList>
            <consortium name="The Broad Institute Genomics Platform"/>
            <consortium name="The Broad Institute Genome Sequencing Center for Infectious Disease"/>
            <person name="Wu L."/>
            <person name="Ma J."/>
        </authorList>
    </citation>
    <scope>NUCLEOTIDE SEQUENCE [LARGE SCALE GENOMIC DNA]</scope>
    <source>
        <strain evidence="3">NBRC 106310</strain>
    </source>
</reference>
<dbReference type="Proteomes" id="UP001321543">
    <property type="component" value="Chromosome"/>
</dbReference>
<organism evidence="2 3">
    <name type="scientific">Microbacterium suwonense</name>
    <dbReference type="NCBI Taxonomy" id="683047"/>
    <lineage>
        <taxon>Bacteria</taxon>
        <taxon>Bacillati</taxon>
        <taxon>Actinomycetota</taxon>
        <taxon>Actinomycetes</taxon>
        <taxon>Micrococcales</taxon>
        <taxon>Microbacteriaceae</taxon>
        <taxon>Microbacterium</taxon>
    </lineage>
</organism>
<proteinExistence type="predicted"/>
<evidence type="ECO:0000313" key="2">
    <source>
        <dbReference type="EMBL" id="BDZ38894.1"/>
    </source>
</evidence>